<accession>A0ACC4DVP9</accession>
<name>A0ACC4DVP9_PURLI</name>
<protein>
    <submittedName>
        <fullName evidence="1">Uncharacterized protein</fullName>
    </submittedName>
</protein>
<sequence>MTSSNVSSREAHRTSDGPRPHRRPSGATTTTSSRPSASAARDSAQSNATASVFSRTSTSTDLTASSSTASSAGGLLPSRTSGGDRDSFVSIVDDPFFSRFGPAIEENDAETPHREPSSEDESSPTDRDDSDDNDKTQRWPPPRRESLTIGPSQYYWSNSGSAMESYNVAVIGASAVGKSTLIQRVFTLPRPPISNASTVRQVVDNVPIMVTLLELDLDHFEFSPPKQYNGPSRLMGISFLGWILH</sequence>
<comment type="caution">
    <text evidence="1">The sequence shown here is derived from an EMBL/GenBank/DDBJ whole genome shotgun (WGS) entry which is preliminary data.</text>
</comment>
<evidence type="ECO:0000313" key="1">
    <source>
        <dbReference type="EMBL" id="KAL3959964.1"/>
    </source>
</evidence>
<proteinExistence type="predicted"/>
<keyword evidence="2" id="KW-1185">Reference proteome</keyword>
<evidence type="ECO:0000313" key="2">
    <source>
        <dbReference type="Proteomes" id="UP001638806"/>
    </source>
</evidence>
<gene>
    <name evidence="1" type="ORF">ACCO45_005081</name>
</gene>
<organism evidence="1 2">
    <name type="scientific">Purpureocillium lilacinum</name>
    <name type="common">Paecilomyces lilacinus</name>
    <dbReference type="NCBI Taxonomy" id="33203"/>
    <lineage>
        <taxon>Eukaryota</taxon>
        <taxon>Fungi</taxon>
        <taxon>Dikarya</taxon>
        <taxon>Ascomycota</taxon>
        <taxon>Pezizomycotina</taxon>
        <taxon>Sordariomycetes</taxon>
        <taxon>Hypocreomycetidae</taxon>
        <taxon>Hypocreales</taxon>
        <taxon>Ophiocordycipitaceae</taxon>
        <taxon>Purpureocillium</taxon>
    </lineage>
</organism>
<reference evidence="1" key="1">
    <citation type="submission" date="2024-12" db="EMBL/GenBank/DDBJ databases">
        <title>Comparative genomics and development of molecular markers within Purpureocillium lilacinum and among Purpureocillium species.</title>
        <authorList>
            <person name="Yeh Z.-Y."/>
            <person name="Ni N.-T."/>
            <person name="Lo P.-H."/>
            <person name="Mushyakhwo K."/>
            <person name="Lin C.-F."/>
            <person name="Nai Y.-S."/>
        </authorList>
    </citation>
    <scope>NUCLEOTIDE SEQUENCE</scope>
    <source>
        <strain evidence="1">NCHU-NPUST-175</strain>
    </source>
</reference>
<dbReference type="Proteomes" id="UP001638806">
    <property type="component" value="Unassembled WGS sequence"/>
</dbReference>
<dbReference type="EMBL" id="JBGNUJ010000004">
    <property type="protein sequence ID" value="KAL3959964.1"/>
    <property type="molecule type" value="Genomic_DNA"/>
</dbReference>